<comment type="similarity">
    <text evidence="1">Belongs to the glycosyltransferase 2 family.</text>
</comment>
<dbReference type="Gene3D" id="3.90.550.10">
    <property type="entry name" value="Spore Coat Polysaccharide Biosynthesis Protein SpsA, Chain A"/>
    <property type="match status" value="1"/>
</dbReference>
<dbReference type="PANTHER" id="PTHR22916">
    <property type="entry name" value="GLYCOSYLTRANSFERASE"/>
    <property type="match status" value="1"/>
</dbReference>
<reference evidence="3 4" key="1">
    <citation type="submission" date="2021-02" db="EMBL/GenBank/DDBJ databases">
        <title>Bacillus sp. RD4P76, an endophyte from a halophyte.</title>
        <authorList>
            <person name="Sun J.-Q."/>
        </authorList>
    </citation>
    <scope>NUCLEOTIDE SEQUENCE [LARGE SCALE GENOMIC DNA]</scope>
    <source>
        <strain evidence="3 4">RD4P76</strain>
    </source>
</reference>
<dbReference type="SUPFAM" id="SSF53448">
    <property type="entry name" value="Nucleotide-diphospho-sugar transferases"/>
    <property type="match status" value="1"/>
</dbReference>
<dbReference type="InterPro" id="IPR029044">
    <property type="entry name" value="Nucleotide-diphossugar_trans"/>
</dbReference>
<name>A0ABS2DM06_9BACI</name>
<dbReference type="EMBL" id="JAFELM010000039">
    <property type="protein sequence ID" value="MBM6619095.1"/>
    <property type="molecule type" value="Genomic_DNA"/>
</dbReference>
<accession>A0ABS2DM06</accession>
<dbReference type="Pfam" id="PF00535">
    <property type="entry name" value="Glycos_transf_2"/>
    <property type="match status" value="1"/>
</dbReference>
<comment type="caution">
    <text evidence="3">The sequence shown here is derived from an EMBL/GenBank/DDBJ whole genome shotgun (WGS) entry which is preliminary data.</text>
</comment>
<dbReference type="PANTHER" id="PTHR22916:SF3">
    <property type="entry name" value="UDP-GLCNAC:BETAGAL BETA-1,3-N-ACETYLGLUCOSAMINYLTRANSFERASE-LIKE PROTEIN 1"/>
    <property type="match status" value="1"/>
</dbReference>
<organism evidence="3 4">
    <name type="scientific">Bacillus suaedaesalsae</name>
    <dbReference type="NCBI Taxonomy" id="2810349"/>
    <lineage>
        <taxon>Bacteria</taxon>
        <taxon>Bacillati</taxon>
        <taxon>Bacillota</taxon>
        <taxon>Bacilli</taxon>
        <taxon>Bacillales</taxon>
        <taxon>Bacillaceae</taxon>
        <taxon>Bacillus</taxon>
    </lineage>
</organism>
<proteinExistence type="inferred from homology"/>
<gene>
    <name evidence="3" type="ORF">JR050_15610</name>
</gene>
<feature type="domain" description="Glycosyltransferase 2-like" evidence="2">
    <location>
        <begin position="6"/>
        <end position="103"/>
    </location>
</feature>
<evidence type="ECO:0000313" key="4">
    <source>
        <dbReference type="Proteomes" id="UP001518925"/>
    </source>
</evidence>
<evidence type="ECO:0000259" key="2">
    <source>
        <dbReference type="Pfam" id="PF00535"/>
    </source>
</evidence>
<evidence type="ECO:0000256" key="1">
    <source>
        <dbReference type="ARBA" id="ARBA00006739"/>
    </source>
</evidence>
<dbReference type="RefSeq" id="WP_204204453.1">
    <property type="nucleotide sequence ID" value="NZ_JAFELM010000039.1"/>
</dbReference>
<sequence length="385" mass="44936">MNYLLSVIIPTKNRYIYLKECIRTIVSLDSSEIEIVIQDNTQKNEEILHFLQKLNFPNIKYFHETNNLSQTENSDLALSNATGKYVCYIGDDDTITKQMLDVVIWADQRKIESCIFPVAIYYWPDVVFKFFKYPTLSFPLNRLSVNNINAKEQLNKCLRKGGTTLNKLPKVYHGIVLKDKLEEVYEKTNSYFPGPSPDMANATSLALVIKKHVWIEFPLMVSGYSYKSAGGMGARGSHKARIKDVAQLPLNTEEKWEHTIPKIWLASTIWSESCIKALRAMKYESLIKDMNWSYLYANMLTHNVEYIEEVKPYLNSPLKIIKTLFWFTILFTQKSFNFIRNFFRTKFNLTKKRTYHGVSSLEEAMVIVNDYNQKNNFVDKLTKMY</sequence>
<keyword evidence="4" id="KW-1185">Reference proteome</keyword>
<dbReference type="CDD" id="cd00761">
    <property type="entry name" value="Glyco_tranf_GTA_type"/>
    <property type="match status" value="1"/>
</dbReference>
<dbReference type="InterPro" id="IPR001173">
    <property type="entry name" value="Glyco_trans_2-like"/>
</dbReference>
<evidence type="ECO:0000313" key="3">
    <source>
        <dbReference type="EMBL" id="MBM6619095.1"/>
    </source>
</evidence>
<dbReference type="Proteomes" id="UP001518925">
    <property type="component" value="Unassembled WGS sequence"/>
</dbReference>
<protein>
    <submittedName>
        <fullName evidence="3">Glycosyltransferase family 2 protein</fullName>
    </submittedName>
</protein>